<comment type="caution">
    <text evidence="2">The sequence shown here is derived from an EMBL/GenBank/DDBJ whole genome shotgun (WGS) entry which is preliminary data.</text>
</comment>
<keyword evidence="3" id="KW-1185">Reference proteome</keyword>
<dbReference type="InterPro" id="IPR010919">
    <property type="entry name" value="SAND-like_dom_sf"/>
</dbReference>
<dbReference type="GO" id="GO:0001650">
    <property type="term" value="C:fibrillar center"/>
    <property type="evidence" value="ECO:0007669"/>
    <property type="project" value="TreeGrafter"/>
</dbReference>
<dbReference type="InterPro" id="IPR000770">
    <property type="entry name" value="SAND_dom"/>
</dbReference>
<protein>
    <submittedName>
        <fullName evidence="2">TATA box-binding-associated factor RNA polymerase I subunit C isoform X2</fullName>
    </submittedName>
</protein>
<dbReference type="SUPFAM" id="SSF63763">
    <property type="entry name" value="SAND domain-like"/>
    <property type="match status" value="1"/>
</dbReference>
<feature type="non-terminal residue" evidence="2">
    <location>
        <position position="616"/>
    </location>
</feature>
<dbReference type="EMBL" id="REGN01014150">
    <property type="protein sequence ID" value="RMZ92981.1"/>
    <property type="molecule type" value="Genomic_DNA"/>
</dbReference>
<accession>A0A3M7P1I8</accession>
<dbReference type="OrthoDB" id="2382881at2759"/>
<evidence type="ECO:0000313" key="3">
    <source>
        <dbReference type="Proteomes" id="UP000276133"/>
    </source>
</evidence>
<dbReference type="GO" id="GO:0001164">
    <property type="term" value="F:RNA polymerase I core promoter sequence-specific DNA binding"/>
    <property type="evidence" value="ECO:0007669"/>
    <property type="project" value="TreeGrafter"/>
</dbReference>
<evidence type="ECO:0000259" key="1">
    <source>
        <dbReference type="Pfam" id="PF01342"/>
    </source>
</evidence>
<dbReference type="PANTHER" id="PTHR15319:SF1">
    <property type="entry name" value="TATA BOX-BINDING PROTEIN-ASSOCIATED FACTOR RNA POLYMERASE I SUBUNIT C"/>
    <property type="match status" value="1"/>
</dbReference>
<dbReference type="Proteomes" id="UP000276133">
    <property type="component" value="Unassembled WGS sequence"/>
</dbReference>
<gene>
    <name evidence="2" type="ORF">BpHYR1_007516</name>
</gene>
<dbReference type="PANTHER" id="PTHR15319">
    <property type="entry name" value="TATA BOX-BINDING PROTEIN ASSOCIATED FACTOR RNA POLYMERASE I SUBUNIT C"/>
    <property type="match status" value="1"/>
</dbReference>
<feature type="domain" description="SAND" evidence="1">
    <location>
        <begin position="98"/>
        <end position="163"/>
    </location>
</feature>
<dbReference type="AlphaFoldDB" id="A0A3M7P1I8"/>
<proteinExistence type="predicted"/>
<reference evidence="2 3" key="1">
    <citation type="journal article" date="2018" name="Sci. Rep.">
        <title>Genomic signatures of local adaptation to the degree of environmental predictability in rotifers.</title>
        <authorList>
            <person name="Franch-Gras L."/>
            <person name="Hahn C."/>
            <person name="Garcia-Roger E.M."/>
            <person name="Carmona M.J."/>
            <person name="Serra M."/>
            <person name="Gomez A."/>
        </authorList>
    </citation>
    <scope>NUCLEOTIDE SEQUENCE [LARGE SCALE GENOMIC DNA]</scope>
    <source>
        <strain evidence="2">HYR1</strain>
    </source>
</reference>
<evidence type="ECO:0000313" key="2">
    <source>
        <dbReference type="EMBL" id="RMZ92981.1"/>
    </source>
</evidence>
<dbReference type="InterPro" id="IPR038801">
    <property type="entry name" value="TAF1C"/>
</dbReference>
<sequence length="616" mass="72244">MEKDFPSKIFFNLEKNNFPEIEKECADDYIQLTGDLIKLDYKYPVNFTINHNEVVSQTQKFNSDNLSLQNGKLLPIYFDELSTRKIKPFFVKNYLYRHEIKVHCKFSEGFLLPEYLCNGHRGRCIYLPQEDIRLTPIEFQNFSGSTNSDWKDVIKIFDYQLSQNLNLKLSRHNRIRNYCSFKILNSSGILNIHPAVCNCKSIEEKKFTSCSSMKLISSCFLNSYSNMVIARATNKDINALEIDLYQQNEPKCLEGVNFLRNFCQKSTIKIEDFENYDLVQIDVRTYDEENYFYNQSNNLVRDAHFFLNYENKAYKAICLNLNEDNNLEYKILNQLDFERQSIVNVSGSNLIRGECAILTNQGNIYLSNEFTSNEYNLSKIAQNMCPKFVSAQDFRKVEIGSQPRQFIYSDSSQMLSIDARIRSKLNLISKDIFGTERKYLDQDELICQTNMVCNDYNKHLICCSKTLLLIDERFTKQPLLSWKHFLKSPSQFLSNVSLESARNVVICSDANDTYMYQYSSKLDCVPKAFGFDRKLEKPLDMKATLDNYDKRLSHFIENRLNKPLISLDLLSYKNSFAIFELLENQDMFYQCFKLCDSNCKSLLLDDSEKEIYHNWT</sequence>
<name>A0A3M7P1I8_BRAPC</name>
<dbReference type="STRING" id="10195.A0A3M7P1I8"/>
<dbReference type="Gene3D" id="3.10.390.10">
    <property type="entry name" value="SAND domain-like"/>
    <property type="match status" value="1"/>
</dbReference>
<dbReference type="Pfam" id="PF01342">
    <property type="entry name" value="SAND"/>
    <property type="match status" value="1"/>
</dbReference>
<organism evidence="2 3">
    <name type="scientific">Brachionus plicatilis</name>
    <name type="common">Marine rotifer</name>
    <name type="synonym">Brachionus muelleri</name>
    <dbReference type="NCBI Taxonomy" id="10195"/>
    <lineage>
        <taxon>Eukaryota</taxon>
        <taxon>Metazoa</taxon>
        <taxon>Spiralia</taxon>
        <taxon>Gnathifera</taxon>
        <taxon>Rotifera</taxon>
        <taxon>Eurotatoria</taxon>
        <taxon>Monogononta</taxon>
        <taxon>Pseudotrocha</taxon>
        <taxon>Ploima</taxon>
        <taxon>Brachionidae</taxon>
        <taxon>Brachionus</taxon>
    </lineage>
</organism>